<evidence type="ECO:0000313" key="2">
    <source>
        <dbReference type="Proteomes" id="UP000248714"/>
    </source>
</evidence>
<comment type="caution">
    <text evidence="1">The sequence shown here is derived from an EMBL/GenBank/DDBJ whole genome shotgun (WGS) entry which is preliminary data.</text>
</comment>
<sequence length="53" mass="5499">MSYEIDLKAFIDGLHNGEGGLTEVLPSGARLVGSGDQAVLPVLERSAGNQQTS</sequence>
<protein>
    <submittedName>
        <fullName evidence="1">Uncharacterized protein</fullName>
    </submittedName>
</protein>
<keyword evidence="2" id="KW-1185">Reference proteome</keyword>
<organism evidence="1 2">
    <name type="scientific">Lentzea atacamensis</name>
    <dbReference type="NCBI Taxonomy" id="531938"/>
    <lineage>
        <taxon>Bacteria</taxon>
        <taxon>Bacillati</taxon>
        <taxon>Actinomycetota</taxon>
        <taxon>Actinomycetes</taxon>
        <taxon>Pseudonocardiales</taxon>
        <taxon>Pseudonocardiaceae</taxon>
        <taxon>Lentzea</taxon>
    </lineage>
</organism>
<reference evidence="1 2" key="1">
    <citation type="submission" date="2018-06" db="EMBL/GenBank/DDBJ databases">
        <title>Genomic Encyclopedia of Type Strains, Phase IV (KMG-IV): sequencing the most valuable type-strain genomes for metagenomic binning, comparative biology and taxonomic classification.</title>
        <authorList>
            <person name="Goeker M."/>
        </authorList>
    </citation>
    <scope>NUCLEOTIDE SEQUENCE [LARGE SCALE GENOMIC DNA]</scope>
    <source>
        <strain evidence="1 2">DSM 45479</strain>
    </source>
</reference>
<evidence type="ECO:0000313" key="1">
    <source>
        <dbReference type="EMBL" id="RAS57829.1"/>
    </source>
</evidence>
<dbReference type="EMBL" id="QLTT01000021">
    <property type="protein sequence ID" value="RAS57829.1"/>
    <property type="molecule type" value="Genomic_DNA"/>
</dbReference>
<dbReference type="RefSeq" id="WP_170166827.1">
    <property type="nucleotide sequence ID" value="NZ_QLTT01000021.1"/>
</dbReference>
<accession>A0ABX9DUT9</accession>
<dbReference type="Proteomes" id="UP000248714">
    <property type="component" value="Unassembled WGS sequence"/>
</dbReference>
<gene>
    <name evidence="1" type="ORF">C8D87_12112</name>
</gene>
<proteinExistence type="predicted"/>
<name>A0ABX9DUT9_9PSEU</name>